<accession>A0A368KZA1</accession>
<keyword evidence="2 5" id="KW-0812">Transmembrane</keyword>
<evidence type="ECO:0000256" key="5">
    <source>
        <dbReference type="SAM" id="Phobius"/>
    </source>
</evidence>
<dbReference type="InterPro" id="IPR052165">
    <property type="entry name" value="Membrane_assoc_protease"/>
</dbReference>
<evidence type="ECO:0000313" key="8">
    <source>
        <dbReference type="EMBL" id="RCS56209.1"/>
    </source>
</evidence>
<dbReference type="InterPro" id="IPR012340">
    <property type="entry name" value="NA-bd_OB-fold"/>
</dbReference>
<dbReference type="SUPFAM" id="SSF141322">
    <property type="entry name" value="NfeD domain-like"/>
    <property type="match status" value="1"/>
</dbReference>
<evidence type="ECO:0000313" key="9">
    <source>
        <dbReference type="Proteomes" id="UP000253562"/>
    </source>
</evidence>
<comment type="caution">
    <text evidence="8">The sequence shown here is derived from an EMBL/GenBank/DDBJ whole genome shotgun (WGS) entry which is preliminary data.</text>
</comment>
<dbReference type="PANTHER" id="PTHR33507">
    <property type="entry name" value="INNER MEMBRANE PROTEIN YBBJ"/>
    <property type="match status" value="1"/>
</dbReference>
<keyword evidence="3 5" id="KW-1133">Transmembrane helix</keyword>
<keyword evidence="4 5" id="KW-0472">Membrane</keyword>
<dbReference type="SUPFAM" id="SSF52096">
    <property type="entry name" value="ClpP/crotonase"/>
    <property type="match status" value="2"/>
</dbReference>
<feature type="domain" description="NfeD integral membrane" evidence="7">
    <location>
        <begin position="514"/>
        <end position="638"/>
    </location>
</feature>
<dbReference type="InterPro" id="IPR029045">
    <property type="entry name" value="ClpP/crotonase-like_dom_sf"/>
</dbReference>
<evidence type="ECO:0000256" key="3">
    <source>
        <dbReference type="ARBA" id="ARBA00022989"/>
    </source>
</evidence>
<reference evidence="8 9" key="1">
    <citation type="submission" date="2018-07" db="EMBL/GenBank/DDBJ databases">
        <title>Comparative genomes isolates from brazilian mangrove.</title>
        <authorList>
            <person name="De Araujo J.E."/>
            <person name="Taketani R.G."/>
            <person name="Silva M.C.P."/>
            <person name="Lourenco M.V."/>
            <person name="Oliveira V.M."/>
            <person name="Andreote F.D."/>
        </authorList>
    </citation>
    <scope>NUCLEOTIDE SEQUENCE [LARGE SCALE GENOMIC DNA]</scope>
    <source>
        <strain evidence="8 9">HEX PRIS-MGV</strain>
    </source>
</reference>
<feature type="transmembrane region" description="Helical" evidence="5">
    <location>
        <begin position="586"/>
        <end position="608"/>
    </location>
</feature>
<feature type="transmembrane region" description="Helical" evidence="5">
    <location>
        <begin position="508"/>
        <end position="527"/>
    </location>
</feature>
<dbReference type="Proteomes" id="UP000253562">
    <property type="component" value="Unassembled WGS sequence"/>
</dbReference>
<feature type="transmembrane region" description="Helical" evidence="5">
    <location>
        <begin position="12"/>
        <end position="31"/>
    </location>
</feature>
<evidence type="ECO:0008006" key="10">
    <source>
        <dbReference type="Google" id="ProtNLM"/>
    </source>
</evidence>
<comment type="subcellular location">
    <subcellularLocation>
        <location evidence="1">Membrane</location>
        <topology evidence="1">Multi-pass membrane protein</topology>
    </subcellularLocation>
</comment>
<evidence type="ECO:0000259" key="6">
    <source>
        <dbReference type="Pfam" id="PF01957"/>
    </source>
</evidence>
<feature type="transmembrane region" description="Helical" evidence="5">
    <location>
        <begin position="560"/>
        <end position="579"/>
    </location>
</feature>
<dbReference type="InterPro" id="IPR002810">
    <property type="entry name" value="NfeD-like_C"/>
</dbReference>
<feature type="domain" description="NfeD-like C-terminal" evidence="6">
    <location>
        <begin position="677"/>
        <end position="729"/>
    </location>
</feature>
<organism evidence="8 9">
    <name type="scientific">Bremerella cremea</name>
    <dbReference type="NCBI Taxonomy" id="1031537"/>
    <lineage>
        <taxon>Bacteria</taxon>
        <taxon>Pseudomonadati</taxon>
        <taxon>Planctomycetota</taxon>
        <taxon>Planctomycetia</taxon>
        <taxon>Pirellulales</taxon>
        <taxon>Pirellulaceae</taxon>
        <taxon>Bremerella</taxon>
    </lineage>
</organism>
<evidence type="ECO:0000256" key="4">
    <source>
        <dbReference type="ARBA" id="ARBA00023136"/>
    </source>
</evidence>
<evidence type="ECO:0000256" key="2">
    <source>
        <dbReference type="ARBA" id="ARBA00022692"/>
    </source>
</evidence>
<evidence type="ECO:0000256" key="1">
    <source>
        <dbReference type="ARBA" id="ARBA00004141"/>
    </source>
</evidence>
<protein>
    <recommendedName>
        <fullName evidence="10">NfeD-like C-terminal domain-containing protein</fullName>
    </recommendedName>
</protein>
<name>A0A368KZA1_9BACT</name>
<evidence type="ECO:0000259" key="7">
    <source>
        <dbReference type="Pfam" id="PF24961"/>
    </source>
</evidence>
<dbReference type="Pfam" id="PF24961">
    <property type="entry name" value="NfeD_membrane"/>
    <property type="match status" value="1"/>
</dbReference>
<gene>
    <name evidence="8" type="ORF">DTL42_00350</name>
</gene>
<feature type="transmembrane region" description="Helical" evidence="5">
    <location>
        <begin position="534"/>
        <end position="554"/>
    </location>
</feature>
<dbReference type="GO" id="GO:0005886">
    <property type="term" value="C:plasma membrane"/>
    <property type="evidence" value="ECO:0007669"/>
    <property type="project" value="TreeGrafter"/>
</dbReference>
<proteinExistence type="predicted"/>
<sequence>MSFRMLRIRDTWIWLANVCLFLVLVFIAPLVSRAQEADPPAENHAEADHAKLTGARMRVPLPINGSVDTNVKKSLQRLLSRLNEGDPRPVVILELDATNAEQTTGSEFERSLSLARFLTSKEAARLKTVAYLKGKIEGHAVLIPLACEQIVMHPDAEIGNAGIDESSISLTMRHAYEEIAGYRNTLPPELALGMLDPNLEIYRVNKRRFVDGPQYEKLKAAGEVATSEKLVDQGKMALFTANELRQDLQLISNISENYRQLATLLEIPENQLTQDLGLERDWKAARFIMDGDISNRMVQRTSLSMQDAIQRGVNFLLIDLHSAGGDPIACENMVNYLLGLPDSVHTVALITDEALANSALIAMACDEIAIAPNAKLGGSGNYVYSHEGRHDLENYLVRISPEANRSWSVWGAMNDPDLEVYQYQRPGTTLSKFLSEREAADLPDAKQWQRGKEITTANEPLQLSGTQALDWGVADSQVTSVAEVSQQYGLPAELEVPKQNWAHRFVEVLASPSLAFFCLFVGVMAMISEFKAPGVGVPGFIAAICFMLFFWSRFLNGTAGWLEAMLFVGGIFFILMELFVLPGFGIFGLGGGLMVITAVVLAMQTFIWPSTDYELEQVPYSLGSVLVIFSGVIAAVIFAKHILPKTPFLNQTMLEAPDEEALEEIRRRETIVDLSHLIGDTGRAMTPLRPSGKAKIGHEIVSVTSDGDMIEQGEKVVVVQVRGNYAIVRSANA</sequence>
<feature type="transmembrane region" description="Helical" evidence="5">
    <location>
        <begin position="620"/>
        <end position="639"/>
    </location>
</feature>
<dbReference type="EMBL" id="QPEX01000003">
    <property type="protein sequence ID" value="RCS56209.1"/>
    <property type="molecule type" value="Genomic_DNA"/>
</dbReference>
<dbReference type="Pfam" id="PF01957">
    <property type="entry name" value="NfeD"/>
    <property type="match status" value="1"/>
</dbReference>
<dbReference type="PANTHER" id="PTHR33507:SF3">
    <property type="entry name" value="INNER MEMBRANE PROTEIN YBBJ"/>
    <property type="match status" value="1"/>
</dbReference>
<dbReference type="Gene3D" id="3.90.226.10">
    <property type="entry name" value="2-enoyl-CoA Hydratase, Chain A, domain 1"/>
    <property type="match status" value="1"/>
</dbReference>
<dbReference type="Gene3D" id="2.40.50.140">
    <property type="entry name" value="Nucleic acid-binding proteins"/>
    <property type="match status" value="1"/>
</dbReference>
<dbReference type="AlphaFoldDB" id="A0A368KZA1"/>
<dbReference type="InterPro" id="IPR056739">
    <property type="entry name" value="NfeD_membrane"/>
</dbReference>